<sequence length="325" mass="37110">MAIQACKELINQYETKVFQYQKVADVSEQLATFYRSIMTKERYPREYFRVGYYGRAFPPSLRNRQFIYRGDEWEKIAAFCERIQNRHPTAVLLKSNSPPGDDILNSEGQYLQITAVAPEPDRTQEIFTKGDLIADPIRAYYEVNQVNKFSFSRPFRKASKSGNEFLDLWTEKTVLYSEDTFPSLLRRSEVIRSETNEISPVENALIAMNTKNKELRSLAKKYGAIAADIAVSGPSQKVNANPLTMSLNGAVDAPVNGGVPMYKQAFFDPKYVEHNPDKETLVRQLRDAINEQVRTRLCKEATPLEAMSCVLDGSQLFFSFVFACR</sequence>
<reference evidence="3 4" key="1">
    <citation type="journal article" name="Sci. Rep.">
        <title>Genome-scale phylogenetic analyses confirm Olpidium as the closest living zoosporic fungus to the non-flagellated, terrestrial fungi.</title>
        <authorList>
            <person name="Chang Y."/>
            <person name="Rochon D."/>
            <person name="Sekimoto S."/>
            <person name="Wang Y."/>
            <person name="Chovatia M."/>
            <person name="Sandor L."/>
            <person name="Salamov A."/>
            <person name="Grigoriev I.V."/>
            <person name="Stajich J.E."/>
            <person name="Spatafora J.W."/>
        </authorList>
    </citation>
    <scope>NUCLEOTIDE SEQUENCE [LARGE SCALE GENOMIC DNA]</scope>
    <source>
        <strain evidence="3">S191</strain>
    </source>
</reference>
<evidence type="ECO:0000313" key="4">
    <source>
        <dbReference type="Proteomes" id="UP000673691"/>
    </source>
</evidence>
<dbReference type="InterPro" id="IPR046770">
    <property type="entry name" value="DOCKER_Lobe_B"/>
</dbReference>
<dbReference type="Gene3D" id="1.20.58.740">
    <property type="match status" value="1"/>
</dbReference>
<dbReference type="EMBL" id="JAEFCI010007418">
    <property type="protein sequence ID" value="KAG5459079.1"/>
    <property type="molecule type" value="Genomic_DNA"/>
</dbReference>
<evidence type="ECO:0000313" key="3">
    <source>
        <dbReference type="EMBL" id="KAG5459079.1"/>
    </source>
</evidence>
<dbReference type="Gene3D" id="1.25.40.410">
    <property type="match status" value="1"/>
</dbReference>
<dbReference type="CDD" id="cd11684">
    <property type="entry name" value="DHR2_DOCK"/>
    <property type="match status" value="1"/>
</dbReference>
<dbReference type="GO" id="GO:0007264">
    <property type="term" value="P:small GTPase-mediated signal transduction"/>
    <property type="evidence" value="ECO:0007669"/>
    <property type="project" value="InterPro"/>
</dbReference>
<dbReference type="GO" id="GO:0005886">
    <property type="term" value="C:plasma membrane"/>
    <property type="evidence" value="ECO:0007669"/>
    <property type="project" value="TreeGrafter"/>
</dbReference>
<organism evidence="3 4">
    <name type="scientific">Olpidium bornovanus</name>
    <dbReference type="NCBI Taxonomy" id="278681"/>
    <lineage>
        <taxon>Eukaryota</taxon>
        <taxon>Fungi</taxon>
        <taxon>Fungi incertae sedis</taxon>
        <taxon>Olpidiomycota</taxon>
        <taxon>Olpidiomycotina</taxon>
        <taxon>Olpidiomycetes</taxon>
        <taxon>Olpidiales</taxon>
        <taxon>Olpidiaceae</taxon>
        <taxon>Olpidium</taxon>
    </lineage>
</organism>
<dbReference type="AlphaFoldDB" id="A0A8H7ZTS5"/>
<name>A0A8H7ZTS5_9FUNG</name>
<dbReference type="Pfam" id="PF20421">
    <property type="entry name" value="DHR-2_Lobe_C"/>
    <property type="match status" value="1"/>
</dbReference>
<comment type="similarity">
    <text evidence="1">Belongs to the DOCK family.</text>
</comment>
<evidence type="ECO:0000259" key="2">
    <source>
        <dbReference type="PROSITE" id="PS51651"/>
    </source>
</evidence>
<dbReference type="OrthoDB" id="18896at2759"/>
<dbReference type="InterPro" id="IPR046773">
    <property type="entry name" value="DOCKER_Lobe_C"/>
</dbReference>
<evidence type="ECO:0000256" key="1">
    <source>
        <dbReference type="PROSITE-ProRule" id="PRU00984"/>
    </source>
</evidence>
<comment type="caution">
    <text evidence="3">The sequence shown here is derived from an EMBL/GenBank/DDBJ whole genome shotgun (WGS) entry which is preliminary data.</text>
</comment>
<dbReference type="PANTHER" id="PTHR45653">
    <property type="entry name" value="DEDICATOR OF CYTOKINESIS"/>
    <property type="match status" value="1"/>
</dbReference>
<dbReference type="InterPro" id="IPR026791">
    <property type="entry name" value="DOCK"/>
</dbReference>
<dbReference type="PROSITE" id="PS51651">
    <property type="entry name" value="DOCKER"/>
    <property type="match status" value="1"/>
</dbReference>
<dbReference type="GO" id="GO:0005737">
    <property type="term" value="C:cytoplasm"/>
    <property type="evidence" value="ECO:0007669"/>
    <property type="project" value="TreeGrafter"/>
</dbReference>
<protein>
    <submittedName>
        <fullName evidence="3">Dedicator of cytokinesis-domain-containing protein</fullName>
    </submittedName>
</protein>
<dbReference type="Pfam" id="PF20422">
    <property type="entry name" value="DHR-2_Lobe_B"/>
    <property type="match status" value="1"/>
</dbReference>
<dbReference type="Proteomes" id="UP000673691">
    <property type="component" value="Unassembled WGS sequence"/>
</dbReference>
<gene>
    <name evidence="3" type="ORF">BJ554DRAFT_574</name>
</gene>
<keyword evidence="4" id="KW-1185">Reference proteome</keyword>
<dbReference type="PANTHER" id="PTHR45653:SF10">
    <property type="entry name" value="MYOBLAST CITY, ISOFORM B"/>
    <property type="match status" value="1"/>
</dbReference>
<proteinExistence type="inferred from homology"/>
<accession>A0A8H7ZTS5</accession>
<dbReference type="GO" id="GO:0031267">
    <property type="term" value="F:small GTPase binding"/>
    <property type="evidence" value="ECO:0007669"/>
    <property type="project" value="TreeGrafter"/>
</dbReference>
<dbReference type="InterPro" id="IPR043162">
    <property type="entry name" value="DOCK_C_lobe_C"/>
</dbReference>
<feature type="domain" description="DOCKER" evidence="2">
    <location>
        <begin position="1"/>
        <end position="325"/>
    </location>
</feature>
<dbReference type="InterPro" id="IPR043161">
    <property type="entry name" value="DOCK_C_lobe_A"/>
</dbReference>
<dbReference type="InterPro" id="IPR027357">
    <property type="entry name" value="DOCKER_dom"/>
</dbReference>
<dbReference type="GO" id="GO:0005085">
    <property type="term" value="F:guanyl-nucleotide exchange factor activity"/>
    <property type="evidence" value="ECO:0007669"/>
    <property type="project" value="InterPro"/>
</dbReference>